<sequence length="165" mass="18883">MKHIYHTNSKIDGLGIFAGENIRKGEIIQYIKGVIKFKINKNKEDALANPDWVGVKKNHWIDPERPYKFLNHSCNPSAGIKGKVTMVALRDIKEAEEITVDYSTIEGDDMWEMKCTCGEPNCRGIIKSVQFLPKEQFKKYMPNVPKYFQKVYLNGSKNKKKGVAS</sequence>
<dbReference type="Pfam" id="PF00856">
    <property type="entry name" value="SET"/>
    <property type="match status" value="1"/>
</dbReference>
<keyword evidence="2" id="KW-0949">S-adenosyl-L-methionine</keyword>
<protein>
    <recommendedName>
        <fullName evidence="7">SET domain-containing protein-lysine N-methyltransferase</fullName>
    </recommendedName>
</protein>
<gene>
    <name evidence="5" type="ORF">A3G46_00195</name>
</gene>
<organism evidence="5 6">
    <name type="scientific">Candidatus Zambryskibacteria bacterium RIFCSPLOWO2_12_FULL_39_16</name>
    <dbReference type="NCBI Taxonomy" id="1802775"/>
    <lineage>
        <taxon>Bacteria</taxon>
        <taxon>Candidatus Zambryskiibacteriota</taxon>
    </lineage>
</organism>
<reference evidence="5 6" key="1">
    <citation type="journal article" date="2016" name="Nat. Commun.">
        <title>Thousands of microbial genomes shed light on interconnected biogeochemical processes in an aquifer system.</title>
        <authorList>
            <person name="Anantharaman K."/>
            <person name="Brown C.T."/>
            <person name="Hug L.A."/>
            <person name="Sharon I."/>
            <person name="Castelle C.J."/>
            <person name="Probst A.J."/>
            <person name="Thomas B.C."/>
            <person name="Singh A."/>
            <person name="Wilkins M.J."/>
            <person name="Karaoz U."/>
            <person name="Brodie E.L."/>
            <person name="Williams K.H."/>
            <person name="Hubbard S.S."/>
            <person name="Banfield J.F."/>
        </authorList>
    </citation>
    <scope>NUCLEOTIDE SEQUENCE [LARGE SCALE GENOMIC DNA]</scope>
</reference>
<proteinExistence type="predicted"/>
<dbReference type="Proteomes" id="UP000177276">
    <property type="component" value="Unassembled WGS sequence"/>
</dbReference>
<dbReference type="PROSITE" id="PS50280">
    <property type="entry name" value="SET"/>
    <property type="match status" value="1"/>
</dbReference>
<dbReference type="InterPro" id="IPR001214">
    <property type="entry name" value="SET_dom"/>
</dbReference>
<dbReference type="SMART" id="SM00317">
    <property type="entry name" value="SET"/>
    <property type="match status" value="1"/>
</dbReference>
<dbReference type="Gene3D" id="2.170.270.10">
    <property type="entry name" value="SET domain"/>
    <property type="match status" value="1"/>
</dbReference>
<feature type="domain" description="SET" evidence="3">
    <location>
        <begin position="1"/>
        <end position="103"/>
    </location>
</feature>
<name>A0A1G2USI8_9BACT</name>
<evidence type="ECO:0008006" key="7">
    <source>
        <dbReference type="Google" id="ProtNLM"/>
    </source>
</evidence>
<dbReference type="PANTHER" id="PTHR12350:SF19">
    <property type="entry name" value="SET DOMAIN-CONTAINING PROTEIN"/>
    <property type="match status" value="1"/>
</dbReference>
<evidence type="ECO:0000256" key="1">
    <source>
        <dbReference type="ARBA" id="ARBA00022679"/>
    </source>
</evidence>
<dbReference type="SUPFAM" id="SSF82199">
    <property type="entry name" value="SET domain"/>
    <property type="match status" value="1"/>
</dbReference>
<evidence type="ECO:0000256" key="2">
    <source>
        <dbReference type="ARBA" id="ARBA00022691"/>
    </source>
</evidence>
<keyword evidence="1" id="KW-0808">Transferase</keyword>
<evidence type="ECO:0000313" key="5">
    <source>
        <dbReference type="EMBL" id="OHB12353.1"/>
    </source>
</evidence>
<dbReference type="InterPro" id="IPR053201">
    <property type="entry name" value="Flavunoidine_N-MTase"/>
</dbReference>
<dbReference type="GO" id="GO:0016740">
    <property type="term" value="F:transferase activity"/>
    <property type="evidence" value="ECO:0007669"/>
    <property type="project" value="UniProtKB-KW"/>
</dbReference>
<dbReference type="EMBL" id="MHWS01000010">
    <property type="protein sequence ID" value="OHB12353.1"/>
    <property type="molecule type" value="Genomic_DNA"/>
</dbReference>
<feature type="domain" description="Post-SET" evidence="4">
    <location>
        <begin position="111"/>
        <end position="127"/>
    </location>
</feature>
<dbReference type="InterPro" id="IPR046341">
    <property type="entry name" value="SET_dom_sf"/>
</dbReference>
<evidence type="ECO:0000259" key="4">
    <source>
        <dbReference type="PROSITE" id="PS50868"/>
    </source>
</evidence>
<dbReference type="PROSITE" id="PS50868">
    <property type="entry name" value="POST_SET"/>
    <property type="match status" value="1"/>
</dbReference>
<dbReference type="AlphaFoldDB" id="A0A1G2USI8"/>
<evidence type="ECO:0000259" key="3">
    <source>
        <dbReference type="PROSITE" id="PS50280"/>
    </source>
</evidence>
<comment type="caution">
    <text evidence="5">The sequence shown here is derived from an EMBL/GenBank/DDBJ whole genome shotgun (WGS) entry which is preliminary data.</text>
</comment>
<dbReference type="PANTHER" id="PTHR12350">
    <property type="entry name" value="HISTONE-LYSINE N-METHYLTRANSFERASE-RELATED"/>
    <property type="match status" value="1"/>
</dbReference>
<dbReference type="InterPro" id="IPR003616">
    <property type="entry name" value="Post-SET_dom"/>
</dbReference>
<evidence type="ECO:0000313" key="6">
    <source>
        <dbReference type="Proteomes" id="UP000177276"/>
    </source>
</evidence>
<accession>A0A1G2USI8</accession>